<dbReference type="InParanoid" id="H9G8F2"/>
<dbReference type="EC" id="2.4.1.135" evidence="18"/>
<feature type="active site" description="Proton donor/acceptor" evidence="13">
    <location>
        <position position="272"/>
    </location>
</feature>
<keyword evidence="7 18" id="KW-1133">Transmembrane helix</keyword>
<comment type="pathway">
    <text evidence="18">Protein modification; protein glycosylation.</text>
</comment>
<dbReference type="InterPro" id="IPR029044">
    <property type="entry name" value="Nucleotide-diphossugar_trans"/>
</dbReference>
<evidence type="ECO:0000256" key="14">
    <source>
        <dbReference type="PIRSR" id="PIRSR605027-3"/>
    </source>
</evidence>
<dbReference type="AlphaFoldDB" id="H9G8F2"/>
<dbReference type="Gene3D" id="3.90.550.10">
    <property type="entry name" value="Spore Coat Polysaccharide Biosynthesis Protein SpsA, Chain A"/>
    <property type="match status" value="1"/>
</dbReference>
<evidence type="ECO:0000256" key="13">
    <source>
        <dbReference type="PIRSR" id="PIRSR605027-1"/>
    </source>
</evidence>
<keyword evidence="19" id="KW-0175">Coiled coil</keyword>
<accession>H9G8F2</accession>
<reference evidence="20" key="1">
    <citation type="submission" date="2009-12" db="EMBL/GenBank/DDBJ databases">
        <title>The Genome Sequence of Anolis carolinensis (Green Anole Lizard).</title>
        <authorList>
            <consortium name="The Genome Sequencing Platform"/>
            <person name="Di Palma F."/>
            <person name="Alfoldi J."/>
            <person name="Heiman D."/>
            <person name="Young S."/>
            <person name="Grabherr M."/>
            <person name="Johnson J."/>
            <person name="Lander E.S."/>
            <person name="Lindblad-Toh K."/>
        </authorList>
    </citation>
    <scope>NUCLEOTIDE SEQUENCE [LARGE SCALE GENOMIC DNA]</scope>
    <source>
        <strain evidence="20">JBL SC #1</strain>
    </source>
</reference>
<evidence type="ECO:0000256" key="3">
    <source>
        <dbReference type="ARBA" id="ARBA00022679"/>
    </source>
</evidence>
<dbReference type="GO" id="GO:0050650">
    <property type="term" value="P:chondroitin sulfate proteoglycan biosynthetic process"/>
    <property type="evidence" value="ECO:0000318"/>
    <property type="project" value="GO_Central"/>
</dbReference>
<dbReference type="Proteomes" id="UP000001646">
    <property type="component" value="Unplaced"/>
</dbReference>
<keyword evidence="8 18" id="KW-0472">Membrane</keyword>
<evidence type="ECO:0000313" key="21">
    <source>
        <dbReference type="Proteomes" id="UP000001646"/>
    </source>
</evidence>
<dbReference type="CDD" id="cd00218">
    <property type="entry name" value="GlcAT-I"/>
    <property type="match status" value="1"/>
</dbReference>
<keyword evidence="21" id="KW-1185">Reference proteome</keyword>
<dbReference type="STRING" id="28377.ENSACAP00000003939"/>
<comment type="cofactor">
    <cofactor evidence="14 18">
        <name>Mn(2+)</name>
        <dbReference type="ChEBI" id="CHEBI:29035"/>
    </cofactor>
</comment>
<dbReference type="eggNOG" id="KOG1476">
    <property type="taxonomic scope" value="Eukaryota"/>
</dbReference>
<feature type="site" description="Interaction with galactose moiety of substrate glycoprotein" evidence="15">
    <location>
        <position position="218"/>
    </location>
</feature>
<evidence type="ECO:0000256" key="2">
    <source>
        <dbReference type="ARBA" id="ARBA00007706"/>
    </source>
</evidence>
<dbReference type="GO" id="GO:0000139">
    <property type="term" value="C:Golgi membrane"/>
    <property type="evidence" value="ECO:0000318"/>
    <property type="project" value="GO_Central"/>
</dbReference>
<dbReference type="PANTHER" id="PTHR10896">
    <property type="entry name" value="GALACTOSYLGALACTOSYLXYLOSYLPROTEIN 3-BETA-GLUCURONOSYLTRANSFERASE BETA-1,3-GLUCURONYLTRANSFERASE"/>
    <property type="match status" value="1"/>
</dbReference>
<organism evidence="20 21">
    <name type="scientific">Anolis carolinensis</name>
    <name type="common">Green anole</name>
    <name type="synonym">American chameleon</name>
    <dbReference type="NCBI Taxonomy" id="28377"/>
    <lineage>
        <taxon>Eukaryota</taxon>
        <taxon>Metazoa</taxon>
        <taxon>Chordata</taxon>
        <taxon>Craniata</taxon>
        <taxon>Vertebrata</taxon>
        <taxon>Euteleostomi</taxon>
        <taxon>Lepidosauria</taxon>
        <taxon>Squamata</taxon>
        <taxon>Bifurcata</taxon>
        <taxon>Unidentata</taxon>
        <taxon>Episquamata</taxon>
        <taxon>Toxicofera</taxon>
        <taxon>Iguania</taxon>
        <taxon>Dactyloidae</taxon>
        <taxon>Anolis</taxon>
    </lineage>
</organism>
<evidence type="ECO:0000256" key="17">
    <source>
        <dbReference type="PIRSR" id="PIRSR605027-6"/>
    </source>
</evidence>
<evidence type="ECO:0000313" key="20">
    <source>
        <dbReference type="Ensembl" id="ENSACAP00000003939.2"/>
    </source>
</evidence>
<dbReference type="GO" id="GO:0015018">
    <property type="term" value="F:galactosylgalactosylxylosylprotein 3-beta-glucuronosyltransferase activity"/>
    <property type="evidence" value="ECO:0000318"/>
    <property type="project" value="GO_Central"/>
</dbReference>
<evidence type="ECO:0000256" key="18">
    <source>
        <dbReference type="RuleBase" id="RU363127"/>
    </source>
</evidence>
<keyword evidence="4 18" id="KW-0812">Transmembrane</keyword>
<dbReference type="PANTHER" id="PTHR10896:SF65">
    <property type="entry name" value="GALACTOSYLGALACTOSYLXYLOSYLPROTEIN 3-BETA-GLUCURONOSYLTRANSFERASE 3"/>
    <property type="match status" value="1"/>
</dbReference>
<comment type="catalytic activity">
    <reaction evidence="11 18">
        <text>3-O-(beta-D-galactosyl-(1-&gt;3)-beta-D-galactosyl-(1-&gt;4)-beta-D-xylosyl)-L-seryl-[protein] + UDP-alpha-D-glucuronate = 3-O-(beta-D-GlcA-(1-&gt;3)-beta-D-Gal-(1-&gt;3)-beta-D-Gal-(1-&gt;4)-beta-D-Xyl)-L-seryl-[protein] + UDP + H(+)</text>
        <dbReference type="Rhea" id="RHEA:24168"/>
        <dbReference type="Rhea" id="RHEA-COMP:12571"/>
        <dbReference type="Rhea" id="RHEA-COMP:12573"/>
        <dbReference type="ChEBI" id="CHEBI:15378"/>
        <dbReference type="ChEBI" id="CHEBI:58052"/>
        <dbReference type="ChEBI" id="CHEBI:58223"/>
        <dbReference type="ChEBI" id="CHEBI:132090"/>
        <dbReference type="ChEBI" id="CHEBI:132093"/>
        <dbReference type="EC" id="2.4.1.135"/>
    </reaction>
</comment>
<evidence type="ECO:0000256" key="8">
    <source>
        <dbReference type="ARBA" id="ARBA00023136"/>
    </source>
</evidence>
<keyword evidence="16" id="KW-1015">Disulfide bond</keyword>
<evidence type="ECO:0000256" key="6">
    <source>
        <dbReference type="ARBA" id="ARBA00022968"/>
    </source>
</evidence>
<dbReference type="GeneTree" id="ENSGT00940000156954"/>
<evidence type="ECO:0000256" key="10">
    <source>
        <dbReference type="ARBA" id="ARBA00023211"/>
    </source>
</evidence>
<comment type="subcellular location">
    <subcellularLocation>
        <location evidence="18">Golgi apparatus membrane</location>
        <topology evidence="18">Single-pass type II membrane protein</topology>
    </subcellularLocation>
    <subcellularLocation>
        <location evidence="1">Membrane</location>
        <topology evidence="1">Single-pass type II membrane protein</topology>
    </subcellularLocation>
</comment>
<dbReference type="SUPFAM" id="SSF53448">
    <property type="entry name" value="Nucleotide-diphospho-sugar transferases"/>
    <property type="match status" value="1"/>
</dbReference>
<comment type="subunit">
    <text evidence="12">Homodimer; disulfide-linked. Interacts with PXYLP1; the interaction increases the 2-phosphoxylose phosphatase activity of PXYLP1 during completion of linkage region formation in a B3GAT3-mediated manner.</text>
</comment>
<keyword evidence="10 14" id="KW-0464">Manganese</keyword>
<comment type="similarity">
    <text evidence="2 18">Belongs to the glycosyltransferase 43 family.</text>
</comment>
<dbReference type="Ensembl" id="ENSACAT00000004031.3">
    <property type="protein sequence ID" value="ENSACAP00000003939.2"/>
    <property type="gene ID" value="ENSACAG00000004039.3"/>
</dbReference>
<keyword evidence="5 14" id="KW-0479">Metal-binding</keyword>
<name>H9G8F2_ANOCA</name>
<sequence>MKVKLKNVFVVYFLVSLSGLMYALLQLGQPCDCTQHMKSASDLIRAKEKKLSQMQNELKRLQGREKAPEPAEPAMPFIYVVTPTYARLVQKAELVRLSQTLMHVKNLHWIVVEDAPAKTPLVSELLSQSGLRFTHLHVETPKDLKLKEGDPNWLKPRGVEQRNLALQWLRKNRELHDKGTVYFADDDNTYSLRLFDEIRATKRVSVWPVGLVGGLRFEHPLVENGHVVGFYTAWKPNRPFPVDMAGFAVALQLLLANPEARFDLLAERGYLESSLLQSLVSIEELEPKADNCTKGNDIPSWAVLTGKASSSSSFSCFSFCKTSAAMEETPGDANGEPLGLGGKAGCTGGLTQFDTALSKGRAGAQSGSKRDREWVELEGNPKGYLVQPQSCHEGTIKALPTDAHPALASNAPSSS</sequence>
<evidence type="ECO:0000256" key="19">
    <source>
        <dbReference type="SAM" id="Coils"/>
    </source>
</evidence>
<dbReference type="UniPathway" id="UPA00378"/>
<protein>
    <recommendedName>
        <fullName evidence="18">Galactosylgalactosylxylosylprotein 3-beta-glucuronosyltransferase</fullName>
        <ecNumber evidence="18">2.4.1.135</ecNumber>
    </recommendedName>
</protein>
<evidence type="ECO:0000256" key="1">
    <source>
        <dbReference type="ARBA" id="ARBA00004606"/>
    </source>
</evidence>
<dbReference type="GO" id="GO:0005975">
    <property type="term" value="P:carbohydrate metabolic process"/>
    <property type="evidence" value="ECO:0000318"/>
    <property type="project" value="GO_Central"/>
</dbReference>
<keyword evidence="9 17" id="KW-0325">Glycoprotein</keyword>
<feature type="coiled-coil region" evidence="19">
    <location>
        <begin position="37"/>
        <end position="64"/>
    </location>
</feature>
<evidence type="ECO:0000256" key="4">
    <source>
        <dbReference type="ARBA" id="ARBA00022692"/>
    </source>
</evidence>
<evidence type="ECO:0000256" key="16">
    <source>
        <dbReference type="PIRSR" id="PIRSR605027-5"/>
    </source>
</evidence>
<dbReference type="FunFam" id="3.90.550.10:FF:000044">
    <property type="entry name" value="Galactosylgalactosylxylosylprotein 3-beta-glucuronosyltransferase"/>
    <property type="match status" value="1"/>
</dbReference>
<keyword evidence="18" id="KW-0333">Golgi apparatus</keyword>
<dbReference type="GO" id="GO:0006024">
    <property type="term" value="P:glycosaminoglycan biosynthetic process"/>
    <property type="evidence" value="ECO:0007669"/>
    <property type="project" value="UniProtKB-ARBA"/>
</dbReference>
<dbReference type="Bgee" id="ENSACAG00000004039">
    <property type="expression patterns" value="Expressed in skeletal muscle tissue and 10 other cell types or tissues"/>
</dbReference>
<evidence type="ECO:0000256" key="12">
    <source>
        <dbReference type="ARBA" id="ARBA00065147"/>
    </source>
</evidence>
<evidence type="ECO:0000256" key="9">
    <source>
        <dbReference type="ARBA" id="ARBA00023180"/>
    </source>
</evidence>
<gene>
    <name evidence="20" type="primary">b3gat3</name>
</gene>
<feature type="glycosylation site" description="N-linked (GlcNAc...) asparagine" evidence="17">
    <location>
        <position position="291"/>
    </location>
</feature>
<evidence type="ECO:0000256" key="15">
    <source>
        <dbReference type="PIRSR" id="PIRSR605027-4"/>
    </source>
</evidence>
<dbReference type="InterPro" id="IPR005027">
    <property type="entry name" value="Glyco_trans_43"/>
</dbReference>
<feature type="binding site" evidence="14">
    <location>
        <position position="187"/>
    </location>
    <ligand>
        <name>Mn(2+)</name>
        <dbReference type="ChEBI" id="CHEBI:29035"/>
    </ligand>
</feature>
<evidence type="ECO:0000256" key="11">
    <source>
        <dbReference type="ARBA" id="ARBA00047979"/>
    </source>
</evidence>
<dbReference type="GO" id="GO:0046872">
    <property type="term" value="F:metal ion binding"/>
    <property type="evidence" value="ECO:0007669"/>
    <property type="project" value="UniProtKB-KW"/>
</dbReference>
<dbReference type="Pfam" id="PF03360">
    <property type="entry name" value="Glyco_transf_43"/>
    <property type="match status" value="1"/>
</dbReference>
<dbReference type="HOGENOM" id="CLU_045177_0_1_1"/>
<keyword evidence="6 18" id="KW-0735">Signal-anchor</keyword>
<evidence type="ECO:0000256" key="7">
    <source>
        <dbReference type="ARBA" id="ARBA00022989"/>
    </source>
</evidence>
<reference evidence="20" key="2">
    <citation type="submission" date="2025-08" db="UniProtKB">
        <authorList>
            <consortium name="Ensembl"/>
        </authorList>
    </citation>
    <scope>IDENTIFICATION</scope>
</reference>
<reference evidence="20" key="3">
    <citation type="submission" date="2025-09" db="UniProtKB">
        <authorList>
            <consortium name="Ensembl"/>
        </authorList>
    </citation>
    <scope>IDENTIFICATION</scope>
</reference>
<feature type="disulfide bond" description="Interchain" evidence="16">
    <location>
        <position position="33"/>
    </location>
</feature>
<evidence type="ECO:0000256" key="5">
    <source>
        <dbReference type="ARBA" id="ARBA00022723"/>
    </source>
</evidence>
<feature type="transmembrane region" description="Helical" evidence="18">
    <location>
        <begin position="7"/>
        <end position="25"/>
    </location>
</feature>
<proteinExistence type="inferred from homology"/>
<keyword evidence="3 18" id="KW-0808">Transferase</keyword>